<protein>
    <submittedName>
        <fullName evidence="2">Helix-turn-helix transcriptional regulator</fullName>
    </submittedName>
</protein>
<dbReference type="InterPro" id="IPR010982">
    <property type="entry name" value="Lambda_DNA-bd_dom_sf"/>
</dbReference>
<dbReference type="SMART" id="SM00530">
    <property type="entry name" value="HTH_XRE"/>
    <property type="match status" value="1"/>
</dbReference>
<sequence>MPATPSYARRRLGAALKSLRGGTGMSLENVAEVCGWDKSKLSRIENARVSLSRHDLHKLIDLYEAPCEELRRLETWMEDSRGPRWWTEYADILTAPYEELISLEGEASTIYTVNSCLIPGLLQSSAYAHATIMGSPFVPDIDDADALTQLRMKRQRILTGESPVEFTAIVSEASLHAEIGGVEVLRGQLEHLLVLGRLQNVQIRVVPFSATASTLVGAFTLVDFAGASEPSVVYVEYHGGAQFKDGERDVRRYRRSVEHVCGHALGGDESLQLIASRLEAL</sequence>
<proteinExistence type="predicted"/>
<accession>A0ABV3DN85</accession>
<dbReference type="PROSITE" id="PS50943">
    <property type="entry name" value="HTH_CROC1"/>
    <property type="match status" value="1"/>
</dbReference>
<feature type="domain" description="HTH cro/C1-type" evidence="1">
    <location>
        <begin position="16"/>
        <end position="70"/>
    </location>
</feature>
<dbReference type="Gene3D" id="1.10.260.40">
    <property type="entry name" value="lambda repressor-like DNA-binding domains"/>
    <property type="match status" value="1"/>
</dbReference>
<dbReference type="CDD" id="cd00093">
    <property type="entry name" value="HTH_XRE"/>
    <property type="match status" value="1"/>
</dbReference>
<dbReference type="SUPFAM" id="SSF47413">
    <property type="entry name" value="lambda repressor-like DNA-binding domains"/>
    <property type="match status" value="1"/>
</dbReference>
<dbReference type="Pfam" id="PF13560">
    <property type="entry name" value="HTH_31"/>
    <property type="match status" value="1"/>
</dbReference>
<comment type="caution">
    <text evidence="2">The sequence shown here is derived from an EMBL/GenBank/DDBJ whole genome shotgun (WGS) entry which is preliminary data.</text>
</comment>
<dbReference type="InterPro" id="IPR043917">
    <property type="entry name" value="DUF5753"/>
</dbReference>
<dbReference type="InterPro" id="IPR001387">
    <property type="entry name" value="Cro/C1-type_HTH"/>
</dbReference>
<gene>
    <name evidence="2" type="ORF">AB0C36_27345</name>
</gene>
<reference evidence="2 3" key="1">
    <citation type="submission" date="2024-06" db="EMBL/GenBank/DDBJ databases">
        <title>The Natural Products Discovery Center: Release of the First 8490 Sequenced Strains for Exploring Actinobacteria Biosynthetic Diversity.</title>
        <authorList>
            <person name="Kalkreuter E."/>
            <person name="Kautsar S.A."/>
            <person name="Yang D."/>
            <person name="Bader C.D."/>
            <person name="Teijaro C.N."/>
            <person name="Fluegel L."/>
            <person name="Davis C.M."/>
            <person name="Simpson J.R."/>
            <person name="Lauterbach L."/>
            <person name="Steele A.D."/>
            <person name="Gui C."/>
            <person name="Meng S."/>
            <person name="Li G."/>
            <person name="Viehrig K."/>
            <person name="Ye F."/>
            <person name="Su P."/>
            <person name="Kiefer A.F."/>
            <person name="Nichols A."/>
            <person name="Cepeda A.J."/>
            <person name="Yan W."/>
            <person name="Fan B."/>
            <person name="Jiang Y."/>
            <person name="Adhikari A."/>
            <person name="Zheng C.-J."/>
            <person name="Schuster L."/>
            <person name="Cowan T.M."/>
            <person name="Smanski M.J."/>
            <person name="Chevrette M.G."/>
            <person name="De Carvalho L.P.S."/>
            <person name="Shen B."/>
        </authorList>
    </citation>
    <scope>NUCLEOTIDE SEQUENCE [LARGE SCALE GENOMIC DNA]</scope>
    <source>
        <strain evidence="2 3">NPDC048946</strain>
    </source>
</reference>
<evidence type="ECO:0000259" key="1">
    <source>
        <dbReference type="PROSITE" id="PS50943"/>
    </source>
</evidence>
<dbReference type="RefSeq" id="WP_358358799.1">
    <property type="nucleotide sequence ID" value="NZ_JBEZFP010000082.1"/>
</dbReference>
<keyword evidence="3" id="KW-1185">Reference proteome</keyword>
<dbReference type="EMBL" id="JBEZFP010000082">
    <property type="protein sequence ID" value="MEU8137220.1"/>
    <property type="molecule type" value="Genomic_DNA"/>
</dbReference>
<evidence type="ECO:0000313" key="2">
    <source>
        <dbReference type="EMBL" id="MEU8137220.1"/>
    </source>
</evidence>
<evidence type="ECO:0000313" key="3">
    <source>
        <dbReference type="Proteomes" id="UP001551482"/>
    </source>
</evidence>
<organism evidence="2 3">
    <name type="scientific">Streptodolium elevatio</name>
    <dbReference type="NCBI Taxonomy" id="3157996"/>
    <lineage>
        <taxon>Bacteria</taxon>
        <taxon>Bacillati</taxon>
        <taxon>Actinomycetota</taxon>
        <taxon>Actinomycetes</taxon>
        <taxon>Kitasatosporales</taxon>
        <taxon>Streptomycetaceae</taxon>
        <taxon>Streptodolium</taxon>
    </lineage>
</organism>
<name>A0ABV3DN85_9ACTN</name>
<dbReference type="Proteomes" id="UP001551482">
    <property type="component" value="Unassembled WGS sequence"/>
</dbReference>
<dbReference type="Pfam" id="PF19054">
    <property type="entry name" value="DUF5753"/>
    <property type="match status" value="1"/>
</dbReference>